<feature type="transmembrane region" description="Helical" evidence="1">
    <location>
        <begin position="23"/>
        <end position="44"/>
    </location>
</feature>
<dbReference type="AlphaFoldDB" id="A0A1F7U5X3"/>
<dbReference type="Pfam" id="PF05137">
    <property type="entry name" value="PilN"/>
    <property type="match status" value="1"/>
</dbReference>
<dbReference type="Proteomes" id="UP000176303">
    <property type="component" value="Unassembled WGS sequence"/>
</dbReference>
<gene>
    <name evidence="2" type="ORF">A3D72_01925</name>
</gene>
<evidence type="ECO:0000313" key="2">
    <source>
        <dbReference type="EMBL" id="OGL73663.1"/>
    </source>
</evidence>
<accession>A0A1F7U5X3</accession>
<protein>
    <submittedName>
        <fullName evidence="2">Uncharacterized protein</fullName>
    </submittedName>
</protein>
<keyword evidence="1" id="KW-0472">Membrane</keyword>
<evidence type="ECO:0000256" key="1">
    <source>
        <dbReference type="SAM" id="Phobius"/>
    </source>
</evidence>
<keyword evidence="1" id="KW-0812">Transmembrane</keyword>
<dbReference type="InterPro" id="IPR007813">
    <property type="entry name" value="PilN"/>
</dbReference>
<keyword evidence="1" id="KW-1133">Transmembrane helix</keyword>
<evidence type="ECO:0000313" key="3">
    <source>
        <dbReference type="Proteomes" id="UP000176303"/>
    </source>
</evidence>
<proteinExistence type="predicted"/>
<comment type="caution">
    <text evidence="2">The sequence shown here is derived from an EMBL/GenBank/DDBJ whole genome shotgun (WGS) entry which is preliminary data.</text>
</comment>
<name>A0A1F7U5X3_9BACT</name>
<sequence length="176" mass="18969">MILLNLLPSEKRREVNLQHSNRLVLSIALISMSALLASLMLIGVRTLVAMRISAVISGPSNAEQAEVTPRVEEVNRMVAAVEEIQSRSFFPSGPLAALSRLTAQKVVIDKIGFEVSSGRINISGAAESREALISFRDALEASPEFSFVQVPAESLVRQAQLSFTLTAEVDVPTLGP</sequence>
<reference evidence="2 3" key="1">
    <citation type="journal article" date="2016" name="Nat. Commun.">
        <title>Thousands of microbial genomes shed light on interconnected biogeochemical processes in an aquifer system.</title>
        <authorList>
            <person name="Anantharaman K."/>
            <person name="Brown C.T."/>
            <person name="Hug L.A."/>
            <person name="Sharon I."/>
            <person name="Castelle C.J."/>
            <person name="Probst A.J."/>
            <person name="Thomas B.C."/>
            <person name="Singh A."/>
            <person name="Wilkins M.J."/>
            <person name="Karaoz U."/>
            <person name="Brodie E.L."/>
            <person name="Williams K.H."/>
            <person name="Hubbard S.S."/>
            <person name="Banfield J.F."/>
        </authorList>
    </citation>
    <scope>NUCLEOTIDE SEQUENCE [LARGE SCALE GENOMIC DNA]</scope>
</reference>
<organism evidence="2 3">
    <name type="scientific">Candidatus Uhrbacteria bacterium RIFCSPHIGHO2_02_FULL_57_19</name>
    <dbReference type="NCBI Taxonomy" id="1802391"/>
    <lineage>
        <taxon>Bacteria</taxon>
        <taxon>Candidatus Uhriibacteriota</taxon>
    </lineage>
</organism>
<dbReference type="EMBL" id="MGDZ01000024">
    <property type="protein sequence ID" value="OGL73663.1"/>
    <property type="molecule type" value="Genomic_DNA"/>
</dbReference>
<dbReference type="STRING" id="1802391.A3D72_01925"/>